<reference evidence="2" key="2">
    <citation type="journal article" date="2007" name="Science">
        <title>Draft genome sequence of the sexually transmitted pathogen Trichomonas vaginalis.</title>
        <authorList>
            <person name="Carlton J.M."/>
            <person name="Hirt R.P."/>
            <person name="Silva J.C."/>
            <person name="Delcher A.L."/>
            <person name="Schatz M."/>
            <person name="Zhao Q."/>
            <person name="Wortman J.R."/>
            <person name="Bidwell S.L."/>
            <person name="Alsmark U.C.M."/>
            <person name="Besteiro S."/>
            <person name="Sicheritz-Ponten T."/>
            <person name="Noel C.J."/>
            <person name="Dacks J.B."/>
            <person name="Foster P.G."/>
            <person name="Simillion C."/>
            <person name="Van de Peer Y."/>
            <person name="Miranda-Saavedra D."/>
            <person name="Barton G.J."/>
            <person name="Westrop G.D."/>
            <person name="Mueller S."/>
            <person name="Dessi D."/>
            <person name="Fiori P.L."/>
            <person name="Ren Q."/>
            <person name="Paulsen I."/>
            <person name="Zhang H."/>
            <person name="Bastida-Corcuera F.D."/>
            <person name="Simoes-Barbosa A."/>
            <person name="Brown M.T."/>
            <person name="Hayes R.D."/>
            <person name="Mukherjee M."/>
            <person name="Okumura C.Y."/>
            <person name="Schneider R."/>
            <person name="Smith A.J."/>
            <person name="Vanacova S."/>
            <person name="Villalvazo M."/>
            <person name="Haas B.J."/>
            <person name="Pertea M."/>
            <person name="Feldblyum T.V."/>
            <person name="Utterback T.R."/>
            <person name="Shu C.L."/>
            <person name="Osoegawa K."/>
            <person name="de Jong P.J."/>
            <person name="Hrdy I."/>
            <person name="Horvathova L."/>
            <person name="Zubacova Z."/>
            <person name="Dolezal P."/>
            <person name="Malik S.B."/>
            <person name="Logsdon J.M. Jr."/>
            <person name="Henze K."/>
            <person name="Gupta A."/>
            <person name="Wang C.C."/>
            <person name="Dunne R.L."/>
            <person name="Upcroft J.A."/>
            <person name="Upcroft P."/>
            <person name="White O."/>
            <person name="Salzberg S.L."/>
            <person name="Tang P."/>
            <person name="Chiu C.-H."/>
            <person name="Lee Y.-S."/>
            <person name="Embley T.M."/>
            <person name="Coombs G.H."/>
            <person name="Mottram J.C."/>
            <person name="Tachezy J."/>
            <person name="Fraser-Liggett C.M."/>
            <person name="Johnson P.J."/>
        </authorList>
    </citation>
    <scope>NUCLEOTIDE SEQUENCE [LARGE SCALE GENOMIC DNA]</scope>
    <source>
        <strain evidence="2">G3</strain>
    </source>
</reference>
<proteinExistence type="predicted"/>
<gene>
    <name evidence="2" type="ORF">TVAG_402390</name>
</gene>
<sequence length="236" mass="26770">MFLILSLLPFAKCKGRGLHINGINQRKKAPRFSFGPHLPEENRPKKKVPQTSSFDDYLPKEKTGFSFGPDLPEENWHPKSFGPHLPEENTAIPLMPANVKKVNNEKDYSTNNLESIADEVASTFQIDADKVRLFFRLNKWSKSSKQLFNVIQFDRLNMARTVSYAGTVVKITKDFDGFHVQCRRVGISAILAPVVPALIRPHPEMEAFLLNSDQVTNIYNNLVSQIQGDLNAYKNI</sequence>
<name>A2DHZ5_TRIV3</name>
<dbReference type="EMBL" id="DS113202">
    <property type="protein sequence ID" value="EAY19984.1"/>
    <property type="molecule type" value="Genomic_DNA"/>
</dbReference>
<dbReference type="VEuPathDB" id="TrichDB:TVAGG3_0271940"/>
<protein>
    <submittedName>
        <fullName evidence="2">Uncharacterized protein</fullName>
    </submittedName>
</protein>
<dbReference type="AlphaFoldDB" id="A2DHZ5"/>
<keyword evidence="3" id="KW-1185">Reference proteome</keyword>
<reference evidence="2" key="1">
    <citation type="submission" date="2006-10" db="EMBL/GenBank/DDBJ databases">
        <authorList>
            <person name="Amadeo P."/>
            <person name="Zhao Q."/>
            <person name="Wortman J."/>
            <person name="Fraser-Liggett C."/>
            <person name="Carlton J."/>
        </authorList>
    </citation>
    <scope>NUCLEOTIDE SEQUENCE</scope>
    <source>
        <strain evidence="2">G3</strain>
    </source>
</reference>
<feature type="region of interest" description="Disordered" evidence="1">
    <location>
        <begin position="29"/>
        <end position="55"/>
    </location>
</feature>
<dbReference type="Proteomes" id="UP000001542">
    <property type="component" value="Unassembled WGS sequence"/>
</dbReference>
<evidence type="ECO:0000313" key="3">
    <source>
        <dbReference type="Proteomes" id="UP000001542"/>
    </source>
</evidence>
<dbReference type="VEuPathDB" id="TrichDB:TVAG_402390"/>
<dbReference type="KEGG" id="tva:5465515"/>
<dbReference type="InParanoid" id="A2DHZ5"/>
<dbReference type="SMR" id="A2DHZ5"/>
<dbReference type="RefSeq" id="XP_001580970.1">
    <property type="nucleotide sequence ID" value="XM_001580920.1"/>
</dbReference>
<organism evidence="2 3">
    <name type="scientific">Trichomonas vaginalis (strain ATCC PRA-98 / G3)</name>
    <dbReference type="NCBI Taxonomy" id="412133"/>
    <lineage>
        <taxon>Eukaryota</taxon>
        <taxon>Metamonada</taxon>
        <taxon>Parabasalia</taxon>
        <taxon>Trichomonadida</taxon>
        <taxon>Trichomonadidae</taxon>
        <taxon>Trichomonas</taxon>
    </lineage>
</organism>
<accession>A2DHZ5</accession>
<evidence type="ECO:0000313" key="2">
    <source>
        <dbReference type="EMBL" id="EAY19984.1"/>
    </source>
</evidence>
<evidence type="ECO:0000256" key="1">
    <source>
        <dbReference type="SAM" id="MobiDB-lite"/>
    </source>
</evidence>